<name>A0A5C6MWP1_9TELE</name>
<dbReference type="Pfam" id="PF17741">
    <property type="entry name" value="DUF5578"/>
    <property type="match status" value="2"/>
</dbReference>
<feature type="region of interest" description="Disordered" evidence="1">
    <location>
        <begin position="270"/>
        <end position="291"/>
    </location>
</feature>
<protein>
    <submittedName>
        <fullName evidence="2">Uncharacterized protein</fullName>
    </submittedName>
</protein>
<accession>A0A5C6MWP1</accession>
<dbReference type="SUPFAM" id="SSF48371">
    <property type="entry name" value="ARM repeat"/>
    <property type="match status" value="1"/>
</dbReference>
<sequence>MSTQGEPVQVGKVLSFLREWDRGDRSARGRMLSSFLGRSAGRTQGELEVQSVPGPTHQLDEGLVSFCHLKPDRKLAQSEDKSPALSLLVEGQRSFLSICPPLGAQIHVWTRLRVAAIGVFLSASSQDQYLGEFVDHGGVVPLLEVLTQPQSNEETKAEALCLLLAISDAGRKYKELICQSCGAMAAAECLTHSGTGETQESAWMLLESLSHGNPKYEGEIYKGLIGHLTCTSAKAQQFVLHTLHTLQPKMETAHHSIVEPLLGVLTSLHPDVQSEGNQGNGSNPLSCAECH</sequence>
<dbReference type="Proteomes" id="UP000324091">
    <property type="component" value="Chromosome 7"/>
</dbReference>
<comment type="caution">
    <text evidence="2">The sequence shown here is derived from an EMBL/GenBank/DDBJ whole genome shotgun (WGS) entry which is preliminary data.</text>
</comment>
<proteinExistence type="predicted"/>
<evidence type="ECO:0000313" key="2">
    <source>
        <dbReference type="EMBL" id="TWW57827.1"/>
    </source>
</evidence>
<feature type="compositionally biased region" description="Polar residues" evidence="1">
    <location>
        <begin position="274"/>
        <end position="285"/>
    </location>
</feature>
<dbReference type="InterPro" id="IPR041090">
    <property type="entry name" value="DUF5578"/>
</dbReference>
<gene>
    <name evidence="2" type="ORF">D4764_07G0005460</name>
</gene>
<dbReference type="InterPro" id="IPR011989">
    <property type="entry name" value="ARM-like"/>
</dbReference>
<evidence type="ECO:0000256" key="1">
    <source>
        <dbReference type="SAM" id="MobiDB-lite"/>
    </source>
</evidence>
<dbReference type="InterPro" id="IPR016024">
    <property type="entry name" value="ARM-type_fold"/>
</dbReference>
<keyword evidence="3" id="KW-1185">Reference proteome</keyword>
<organism evidence="2 3">
    <name type="scientific">Takifugu flavidus</name>
    <name type="common">sansaifugu</name>
    <dbReference type="NCBI Taxonomy" id="433684"/>
    <lineage>
        <taxon>Eukaryota</taxon>
        <taxon>Metazoa</taxon>
        <taxon>Chordata</taxon>
        <taxon>Craniata</taxon>
        <taxon>Vertebrata</taxon>
        <taxon>Euteleostomi</taxon>
        <taxon>Actinopterygii</taxon>
        <taxon>Neopterygii</taxon>
        <taxon>Teleostei</taxon>
        <taxon>Neoteleostei</taxon>
        <taxon>Acanthomorphata</taxon>
        <taxon>Eupercaria</taxon>
        <taxon>Tetraodontiformes</taxon>
        <taxon>Tetradontoidea</taxon>
        <taxon>Tetraodontidae</taxon>
        <taxon>Takifugu</taxon>
    </lineage>
</organism>
<dbReference type="AlphaFoldDB" id="A0A5C6MWP1"/>
<dbReference type="PANTHER" id="PTHR34258:SF1">
    <property type="entry name" value="ARMADILLO-LIKE HELICAL DOMAIN CONTAINING PROTEIN 1"/>
    <property type="match status" value="1"/>
</dbReference>
<dbReference type="PANTHER" id="PTHR34258">
    <property type="entry name" value="ARMADILLO-LIKE HELICAL DOMAIN CONTAINING PROTEIN 1"/>
    <property type="match status" value="1"/>
</dbReference>
<evidence type="ECO:0000313" key="3">
    <source>
        <dbReference type="Proteomes" id="UP000324091"/>
    </source>
</evidence>
<dbReference type="Gene3D" id="1.25.10.10">
    <property type="entry name" value="Leucine-rich Repeat Variant"/>
    <property type="match status" value="1"/>
</dbReference>
<dbReference type="EMBL" id="RHFK02000020">
    <property type="protein sequence ID" value="TWW57827.1"/>
    <property type="molecule type" value="Genomic_DNA"/>
</dbReference>
<reference evidence="2 3" key="1">
    <citation type="submission" date="2019-04" db="EMBL/GenBank/DDBJ databases">
        <title>Chromosome genome assembly for Takifugu flavidus.</title>
        <authorList>
            <person name="Xiao S."/>
        </authorList>
    </citation>
    <scope>NUCLEOTIDE SEQUENCE [LARGE SCALE GENOMIC DNA]</scope>
    <source>
        <strain evidence="2">HTHZ2018</strain>
        <tissue evidence="2">Muscle</tissue>
    </source>
</reference>